<dbReference type="Pfam" id="PF11804">
    <property type="entry name" value="DUF3325"/>
    <property type="match status" value="1"/>
</dbReference>
<dbReference type="OrthoDB" id="6009065at2"/>
<organism evidence="2 3">
    <name type="scientific">Roseicella frigidaeris</name>
    <dbReference type="NCBI Taxonomy" id="2230885"/>
    <lineage>
        <taxon>Bacteria</taxon>
        <taxon>Pseudomonadati</taxon>
        <taxon>Pseudomonadota</taxon>
        <taxon>Alphaproteobacteria</taxon>
        <taxon>Acetobacterales</taxon>
        <taxon>Roseomonadaceae</taxon>
        <taxon>Roseicella</taxon>
    </lineage>
</organism>
<comment type="caution">
    <text evidence="2">The sequence shown here is derived from an EMBL/GenBank/DDBJ whole genome shotgun (WGS) entry which is preliminary data.</text>
</comment>
<gene>
    <name evidence="2" type="ORF">DOO78_00880</name>
</gene>
<keyword evidence="3" id="KW-1185">Reference proteome</keyword>
<protein>
    <submittedName>
        <fullName evidence="2">DUF3325 domain-containing protein</fullName>
    </submittedName>
</protein>
<evidence type="ECO:0000313" key="2">
    <source>
        <dbReference type="EMBL" id="RAI60721.1"/>
    </source>
</evidence>
<feature type="transmembrane region" description="Helical" evidence="1">
    <location>
        <begin position="64"/>
        <end position="82"/>
    </location>
</feature>
<accession>A0A327MBV7</accession>
<keyword evidence="1" id="KW-0812">Transmembrane</keyword>
<evidence type="ECO:0000256" key="1">
    <source>
        <dbReference type="SAM" id="Phobius"/>
    </source>
</evidence>
<proteinExistence type="predicted"/>
<feature type="transmembrane region" description="Helical" evidence="1">
    <location>
        <begin position="37"/>
        <end position="57"/>
    </location>
</feature>
<keyword evidence="1" id="KW-1133">Transmembrane helix</keyword>
<dbReference type="EMBL" id="QLIX01000001">
    <property type="protein sequence ID" value="RAI60721.1"/>
    <property type="molecule type" value="Genomic_DNA"/>
</dbReference>
<dbReference type="InterPro" id="IPR021762">
    <property type="entry name" value="DUF3325"/>
</dbReference>
<sequence length="105" mass="11045">MPAMLLWAFAGLAALCFAMDRHHRQVLDRAPSPGLRLALRLLGGGGLLLALLAAAAHWGWGMGVVAWFGALSVGGFVVVLLLPYAPRRLALLALLAPLLAAWLGI</sequence>
<keyword evidence="1" id="KW-0472">Membrane</keyword>
<reference evidence="3" key="1">
    <citation type="submission" date="2018-06" db="EMBL/GenBank/DDBJ databases">
        <authorList>
            <person name="Khan S.A."/>
        </authorList>
    </citation>
    <scope>NUCLEOTIDE SEQUENCE [LARGE SCALE GENOMIC DNA]</scope>
    <source>
        <strain evidence="3">DB-1506</strain>
    </source>
</reference>
<dbReference type="Proteomes" id="UP000249065">
    <property type="component" value="Unassembled WGS sequence"/>
</dbReference>
<dbReference type="AlphaFoldDB" id="A0A327MBV7"/>
<evidence type="ECO:0000313" key="3">
    <source>
        <dbReference type="Proteomes" id="UP000249065"/>
    </source>
</evidence>
<name>A0A327MBV7_9PROT</name>